<dbReference type="GO" id="GO:0005524">
    <property type="term" value="F:ATP binding"/>
    <property type="evidence" value="ECO:0007669"/>
    <property type="project" value="InterPro"/>
</dbReference>
<keyword evidence="2" id="KW-0472">Membrane</keyword>
<feature type="region of interest" description="Disordered" evidence="1">
    <location>
        <begin position="486"/>
        <end position="527"/>
    </location>
</feature>
<protein>
    <submittedName>
        <fullName evidence="4">AAA family ATPase</fullName>
    </submittedName>
</protein>
<dbReference type="InterPro" id="IPR003593">
    <property type="entry name" value="AAA+_ATPase"/>
</dbReference>
<keyword evidence="2" id="KW-0812">Transmembrane</keyword>
<dbReference type="GO" id="GO:0016887">
    <property type="term" value="F:ATP hydrolysis activity"/>
    <property type="evidence" value="ECO:0007669"/>
    <property type="project" value="InterPro"/>
</dbReference>
<dbReference type="PANTHER" id="PTHR23077">
    <property type="entry name" value="AAA-FAMILY ATPASE"/>
    <property type="match status" value="1"/>
</dbReference>
<dbReference type="KEGG" id="haj:DU500_17950"/>
<evidence type="ECO:0000256" key="2">
    <source>
        <dbReference type="SAM" id="Phobius"/>
    </source>
</evidence>
<dbReference type="InterPro" id="IPR027417">
    <property type="entry name" value="P-loop_NTPase"/>
</dbReference>
<dbReference type="Gene3D" id="3.40.50.300">
    <property type="entry name" value="P-loop containing nucleotide triphosphate hydrolases"/>
    <property type="match status" value="1"/>
</dbReference>
<evidence type="ECO:0000313" key="5">
    <source>
        <dbReference type="Proteomes" id="UP000253273"/>
    </source>
</evidence>
<feature type="compositionally biased region" description="Basic and acidic residues" evidence="1">
    <location>
        <begin position="191"/>
        <end position="213"/>
    </location>
</feature>
<dbReference type="Proteomes" id="UP000253273">
    <property type="component" value="Plasmid pCBA1113-02"/>
</dbReference>
<feature type="transmembrane region" description="Helical" evidence="2">
    <location>
        <begin position="37"/>
        <end position="61"/>
    </location>
</feature>
<dbReference type="InterPro" id="IPR041569">
    <property type="entry name" value="AAA_lid_3"/>
</dbReference>
<feature type="compositionally biased region" description="Acidic residues" evidence="1">
    <location>
        <begin position="506"/>
        <end position="527"/>
    </location>
</feature>
<feature type="transmembrane region" description="Helical" evidence="2">
    <location>
        <begin position="67"/>
        <end position="86"/>
    </location>
</feature>
<feature type="domain" description="AAA+ ATPase" evidence="3">
    <location>
        <begin position="282"/>
        <end position="419"/>
    </location>
</feature>
<dbReference type="SUPFAM" id="SSF52540">
    <property type="entry name" value="P-loop containing nucleoside triphosphate hydrolases"/>
    <property type="match status" value="1"/>
</dbReference>
<dbReference type="AlphaFoldDB" id="A0A345E830"/>
<geneLocation type="plasmid" evidence="4 5">
    <name>pCBA1113-02</name>
</geneLocation>
<dbReference type="OrthoDB" id="77269at2157"/>
<reference evidence="4 5" key="1">
    <citation type="submission" date="2018-07" db="EMBL/GenBank/DDBJ databases">
        <title>Genome sequences of Haloplanus sp. CBA1113.</title>
        <authorList>
            <person name="Kim Y.B."/>
            <person name="Roh S.W."/>
        </authorList>
    </citation>
    <scope>NUCLEOTIDE SEQUENCE [LARGE SCALE GENOMIC DNA]</scope>
    <source>
        <strain evidence="4 5">CBA1113</strain>
        <plasmid evidence="4 5">pCBA1113-02</plasmid>
    </source>
</reference>
<dbReference type="SMART" id="SM00382">
    <property type="entry name" value="AAA"/>
    <property type="match status" value="1"/>
</dbReference>
<feature type="region of interest" description="Disordered" evidence="1">
    <location>
        <begin position="191"/>
        <end position="217"/>
    </location>
</feature>
<evidence type="ECO:0000256" key="1">
    <source>
        <dbReference type="SAM" id="MobiDB-lite"/>
    </source>
</evidence>
<name>A0A345E830_9EURY</name>
<dbReference type="Pfam" id="PF00004">
    <property type="entry name" value="AAA"/>
    <property type="match status" value="1"/>
</dbReference>
<evidence type="ECO:0000259" key="3">
    <source>
        <dbReference type="SMART" id="SM00382"/>
    </source>
</evidence>
<evidence type="ECO:0000313" key="4">
    <source>
        <dbReference type="EMBL" id="AXG08352.1"/>
    </source>
</evidence>
<accession>A0A345E830</accession>
<dbReference type="Pfam" id="PF17862">
    <property type="entry name" value="AAA_lid_3"/>
    <property type="match status" value="1"/>
</dbReference>
<dbReference type="RefSeq" id="WP_114587471.1">
    <property type="nucleotide sequence ID" value="NZ_CP031152.1"/>
</dbReference>
<dbReference type="GeneID" id="37285309"/>
<proteinExistence type="predicted"/>
<keyword evidence="5" id="KW-1185">Reference proteome</keyword>
<gene>
    <name evidence="4" type="ORF">DU500_17950</name>
</gene>
<dbReference type="InterPro" id="IPR003959">
    <property type="entry name" value="ATPase_AAA_core"/>
</dbReference>
<dbReference type="EMBL" id="CP031152">
    <property type="protein sequence ID" value="AXG08352.1"/>
    <property type="molecule type" value="Genomic_DNA"/>
</dbReference>
<feature type="transmembrane region" description="Helical" evidence="2">
    <location>
        <begin position="6"/>
        <end position="25"/>
    </location>
</feature>
<dbReference type="Gene3D" id="1.10.8.60">
    <property type="match status" value="1"/>
</dbReference>
<organism evidence="4 5">
    <name type="scientific">Haloplanus rubicundus</name>
    <dbReference type="NCBI Taxonomy" id="1547898"/>
    <lineage>
        <taxon>Archaea</taxon>
        <taxon>Methanobacteriati</taxon>
        <taxon>Methanobacteriota</taxon>
        <taxon>Stenosarchaea group</taxon>
        <taxon>Halobacteria</taxon>
        <taxon>Halobacteriales</taxon>
        <taxon>Haloferacaceae</taxon>
        <taxon>Haloplanus</taxon>
    </lineage>
</organism>
<dbReference type="InterPro" id="IPR050168">
    <property type="entry name" value="AAA_ATPase_domain"/>
</dbReference>
<sequence length="527" mass="57897">MSFLDIALSVVAFLGFFAIVEYATYRVMEREHRKRDLYRLFFMVAWTTLAFVHMWVVAPLLNLPPTAAVGLGFGLLFVFIAGNLGVPGLKLIGGIGLYPFAQVYELFVVLLLFTEGLTLASSFVSVSQLSFLSNVSPNSPQIQAALGLGIAASFVALTFYDPRGENGYYYVTGEYHQPSVDYEKFREIMDDGRTESDSSETRETNSDSSEKITDATTQEVSRAAANALDTPDYEYNWTRSDVGFGDIGGYYDVKERLAEEVLQPTRARARGDDRYDRFGIEPARGILFHGPPGTGKTLFARALAGELNVPFVELGPADVTSKWINEGPQRVRHLFEEAAAVGPCVIFLDEAEHLFGGRDVGAGGAHAEDRKITSELLVHLTAEDRTAIVVGATNRPEDIDPAILRPGRLASHIEIGLPEQESRHAILQAKLTDVPHDLTGDQLATLAKHTTGCSGADIEELVTDAKRRAARRDARKISIEDFHSVEVTTEGTDTEIEPITDRDLNDSNEFDPVPEDSFDDDPTAGLR</sequence>
<keyword evidence="2" id="KW-1133">Transmembrane helix</keyword>
<keyword evidence="4" id="KW-0614">Plasmid</keyword>